<comment type="caution">
    <text evidence="2">The sequence shown here is derived from an EMBL/GenBank/DDBJ whole genome shotgun (WGS) entry which is preliminary data.</text>
</comment>
<evidence type="ECO:0000313" key="2">
    <source>
        <dbReference type="EMBL" id="OIQ81865.1"/>
    </source>
</evidence>
<protein>
    <submittedName>
        <fullName evidence="2">SCP-2 sterol transfer family protein</fullName>
    </submittedName>
</protein>
<proteinExistence type="inferred from homology"/>
<dbReference type="InterPro" id="IPR003033">
    <property type="entry name" value="SCP2_sterol-bd_dom"/>
</dbReference>
<dbReference type="Pfam" id="PF02036">
    <property type="entry name" value="SCP2"/>
    <property type="match status" value="1"/>
</dbReference>
<dbReference type="Gene3D" id="3.30.1050.10">
    <property type="entry name" value="SCP2 sterol-binding domain"/>
    <property type="match status" value="1"/>
</dbReference>
<name>A0A1J5QE78_9ZZZZ</name>
<dbReference type="HAMAP" id="MF_02231">
    <property type="entry name" value="UbiT"/>
    <property type="match status" value="1"/>
</dbReference>
<dbReference type="InterPro" id="IPR036527">
    <property type="entry name" value="SCP2_sterol-bd_dom_sf"/>
</dbReference>
<dbReference type="SUPFAM" id="SSF55718">
    <property type="entry name" value="SCP-like"/>
    <property type="match status" value="1"/>
</dbReference>
<sequence>MSQGGFRFPRPLGRMIEHLPSWPPSFVLSRVLDLVLNDIIRRGELQALHGKQIYIHVTDAGLHLHFSIDASGFYAIAHQSTPPDLAISATAHDFYQLATRREDSDTLFFSRRLVVEGDTELGLITKNILDGIELPNPASLHPANLLTQLRMRLRKLPHLH</sequence>
<gene>
    <name evidence="2" type="ORF">GALL_363580</name>
</gene>
<dbReference type="EMBL" id="MLJW01000871">
    <property type="protein sequence ID" value="OIQ81865.1"/>
    <property type="molecule type" value="Genomic_DNA"/>
</dbReference>
<reference evidence="2" key="1">
    <citation type="submission" date="2016-10" db="EMBL/GenBank/DDBJ databases">
        <title>Sequence of Gallionella enrichment culture.</title>
        <authorList>
            <person name="Poehlein A."/>
            <person name="Muehling M."/>
            <person name="Daniel R."/>
        </authorList>
    </citation>
    <scope>NUCLEOTIDE SEQUENCE</scope>
</reference>
<evidence type="ECO:0000259" key="1">
    <source>
        <dbReference type="Pfam" id="PF02036"/>
    </source>
</evidence>
<feature type="domain" description="SCP2" evidence="1">
    <location>
        <begin position="39"/>
        <end position="130"/>
    </location>
</feature>
<dbReference type="GO" id="GO:0006744">
    <property type="term" value="P:ubiquinone biosynthetic process"/>
    <property type="evidence" value="ECO:0007669"/>
    <property type="project" value="InterPro"/>
</dbReference>
<dbReference type="InterPro" id="IPR016830">
    <property type="entry name" value="UbiT"/>
</dbReference>
<dbReference type="AlphaFoldDB" id="A0A1J5QE78"/>
<accession>A0A1J5QE78</accession>
<organism evidence="2">
    <name type="scientific">mine drainage metagenome</name>
    <dbReference type="NCBI Taxonomy" id="410659"/>
    <lineage>
        <taxon>unclassified sequences</taxon>
        <taxon>metagenomes</taxon>
        <taxon>ecological metagenomes</taxon>
    </lineage>
</organism>